<dbReference type="EMBL" id="HQ123366">
    <property type="protein sequence ID" value="ADM14335.1"/>
    <property type="molecule type" value="mRNA"/>
</dbReference>
<dbReference type="GO" id="GO:0009737">
    <property type="term" value="P:response to abscisic acid"/>
    <property type="evidence" value="ECO:0007669"/>
    <property type="project" value="TreeGrafter"/>
</dbReference>
<dbReference type="GO" id="GO:0016020">
    <property type="term" value="C:membrane"/>
    <property type="evidence" value="ECO:0007669"/>
    <property type="project" value="TreeGrafter"/>
</dbReference>
<dbReference type="PROSITE" id="PS00823">
    <property type="entry name" value="DEHYDRIN_2"/>
    <property type="match status" value="2"/>
</dbReference>
<evidence type="ECO:0000313" key="4">
    <source>
        <dbReference type="EMBL" id="ADM14335.1"/>
    </source>
</evidence>
<feature type="compositionally biased region" description="Basic and acidic residues" evidence="3">
    <location>
        <begin position="141"/>
        <end position="172"/>
    </location>
</feature>
<dbReference type="GO" id="GO:0009631">
    <property type="term" value="P:cold acclimation"/>
    <property type="evidence" value="ECO:0007669"/>
    <property type="project" value="TreeGrafter"/>
</dbReference>
<evidence type="ECO:0000256" key="2">
    <source>
        <dbReference type="RuleBase" id="RU003995"/>
    </source>
</evidence>
<comment type="similarity">
    <text evidence="1 2">Belongs to the plant dehydrin family.</text>
</comment>
<feature type="compositionally biased region" description="Basic residues" evidence="3">
    <location>
        <begin position="68"/>
        <end position="77"/>
    </location>
</feature>
<dbReference type="PANTHER" id="PTHR33346">
    <property type="entry name" value="DEHYDRIN XERO 2-RELATED"/>
    <property type="match status" value="1"/>
</dbReference>
<sequence length="270" mass="29509">MSNLHPTGGETETTNTDRGLFGFGKKTETPVATPTEPPHKPTLTEKLHRSGSSSSSSSDEEVIENGAKIRKPRRKGIAGKIKDKLPGGHKDEYETATPIAAGEYYHQEPNKHASDRGVAEKIKEKLPGGHKDEYGTAPTGDHCHQEQNKHASEMGAAEKIKDKLPGGQKDEYGTAPTGDHYHRDQNKHTAAGNTHYPEGNKGFVGNVKDKLPGNQTDVNHHQQQQQHPAVHVSQQAVQEPHHEKKGLLDNIKDKMPGGHKDDADKAHKGY</sequence>
<reference evidence="4" key="1">
    <citation type="submission" date="2010-08" db="EMBL/GenBank/DDBJ databases">
        <title>Overexpression of a dehydrin gene from the polar plant, Cerastium arcticum.</title>
        <authorList>
            <person name="Yoon H.-S."/>
        </authorList>
    </citation>
    <scope>NUCLEOTIDE SEQUENCE</scope>
</reference>
<feature type="compositionally biased region" description="Basic and acidic residues" evidence="3">
    <location>
        <begin position="37"/>
        <end position="48"/>
    </location>
</feature>
<evidence type="ECO:0000256" key="1">
    <source>
        <dbReference type="ARBA" id="ARBA00008403"/>
    </source>
</evidence>
<feature type="compositionally biased region" description="Polar residues" evidence="3">
    <location>
        <begin position="1"/>
        <end position="17"/>
    </location>
</feature>
<dbReference type="AlphaFoldDB" id="E1B219"/>
<dbReference type="InterPro" id="IPR030513">
    <property type="entry name" value="Dehydrin_CS"/>
</dbReference>
<accession>E1B219</accession>
<feature type="region of interest" description="Disordered" evidence="3">
    <location>
        <begin position="1"/>
        <end position="270"/>
    </location>
</feature>
<dbReference type="Pfam" id="PF00257">
    <property type="entry name" value="Dehydrin"/>
    <property type="match status" value="2"/>
</dbReference>
<organism evidence="4">
    <name type="scientific">Cerastium arcticum</name>
    <dbReference type="NCBI Taxonomy" id="271554"/>
    <lineage>
        <taxon>Eukaryota</taxon>
        <taxon>Viridiplantae</taxon>
        <taxon>Streptophyta</taxon>
        <taxon>Embryophyta</taxon>
        <taxon>Tracheophyta</taxon>
        <taxon>Spermatophyta</taxon>
        <taxon>Magnoliopsida</taxon>
        <taxon>eudicotyledons</taxon>
        <taxon>Gunneridae</taxon>
        <taxon>Pentapetalae</taxon>
        <taxon>Caryophyllales</taxon>
        <taxon>Caryophyllaceae</taxon>
        <taxon>Alsineae</taxon>
        <taxon>Cerastium</taxon>
    </lineage>
</organism>
<feature type="compositionally biased region" description="Basic and acidic residues" evidence="3">
    <location>
        <begin position="80"/>
        <end position="93"/>
    </location>
</feature>
<dbReference type="InterPro" id="IPR000167">
    <property type="entry name" value="Dehydrin"/>
</dbReference>
<evidence type="ECO:0000256" key="3">
    <source>
        <dbReference type="SAM" id="MobiDB-lite"/>
    </source>
</evidence>
<dbReference type="PANTHER" id="PTHR33346:SF2">
    <property type="entry name" value="DEHYDRIN ERD14"/>
    <property type="match status" value="1"/>
</dbReference>
<protein>
    <submittedName>
        <fullName evidence="4">Dehydrin</fullName>
    </submittedName>
</protein>
<proteinExistence type="evidence at transcript level"/>
<feature type="compositionally biased region" description="Basic and acidic residues" evidence="3">
    <location>
        <begin position="239"/>
        <end position="270"/>
    </location>
</feature>
<dbReference type="GO" id="GO:0009414">
    <property type="term" value="P:response to water deprivation"/>
    <property type="evidence" value="ECO:0007669"/>
    <property type="project" value="TreeGrafter"/>
</dbReference>
<name>E1B219_9CARY</name>
<feature type="compositionally biased region" description="Low complexity" evidence="3">
    <location>
        <begin position="221"/>
        <end position="238"/>
    </location>
</feature>
<dbReference type="GO" id="GO:0005829">
    <property type="term" value="C:cytosol"/>
    <property type="evidence" value="ECO:0007669"/>
    <property type="project" value="TreeGrafter"/>
</dbReference>
<feature type="compositionally biased region" description="Basic and acidic residues" evidence="3">
    <location>
        <begin position="105"/>
        <end position="134"/>
    </location>
</feature>